<reference evidence="4" key="2">
    <citation type="submission" date="2019-09" db="UniProtKB">
        <authorList>
            <consortium name="WormBaseParasite"/>
        </authorList>
    </citation>
    <scope>IDENTIFICATION</scope>
</reference>
<keyword evidence="1" id="KW-0472">Membrane</keyword>
<keyword evidence="3" id="KW-1185">Reference proteome</keyword>
<keyword evidence="1" id="KW-1133">Transmembrane helix</keyword>
<protein>
    <submittedName>
        <fullName evidence="4">MIF4G_like_2 domain-containing protein</fullName>
    </submittedName>
</protein>
<evidence type="ECO:0000313" key="2">
    <source>
        <dbReference type="EMBL" id="VDP56582.1"/>
    </source>
</evidence>
<dbReference type="Proteomes" id="UP000050761">
    <property type="component" value="Unassembled WGS sequence"/>
</dbReference>
<proteinExistence type="predicted"/>
<dbReference type="WBParaSite" id="HPBE_0002625701-mRNA-1">
    <property type="protein sequence ID" value="HPBE_0002625701-mRNA-1"/>
    <property type="gene ID" value="HPBE_0002625701"/>
</dbReference>
<evidence type="ECO:0000313" key="3">
    <source>
        <dbReference type="Proteomes" id="UP000050761"/>
    </source>
</evidence>
<accession>A0A3P8DXN8</accession>
<gene>
    <name evidence="2" type="ORF">HPBE_LOCUS26255</name>
</gene>
<evidence type="ECO:0000256" key="1">
    <source>
        <dbReference type="SAM" id="Phobius"/>
    </source>
</evidence>
<feature type="transmembrane region" description="Helical" evidence="1">
    <location>
        <begin position="129"/>
        <end position="153"/>
    </location>
</feature>
<accession>A0A183GU87</accession>
<dbReference type="EMBL" id="UZAH01039558">
    <property type="protein sequence ID" value="VDP56582.1"/>
    <property type="molecule type" value="Genomic_DNA"/>
</dbReference>
<dbReference type="AlphaFoldDB" id="A0A183GU87"/>
<keyword evidence="1" id="KW-0812">Transmembrane</keyword>
<sequence length="173" mass="18799">VEFVASTAASVSLDPALLFVQNLYKALVENANTSEMRLMDRLDLALSAMQSSGVEKVVGSVSRVVSDCRIGVVPDCLDEMIALLRVVTQLFSSMNAHISAALSSFASLYYTLLSMSMYLFEKHSFTTAVATYCSLSSGPLAVPVLRFVALLALDSEPLRKQLIVPLRESLTRN</sequence>
<evidence type="ECO:0000313" key="4">
    <source>
        <dbReference type="WBParaSite" id="HPBE_0002625701-mRNA-1"/>
    </source>
</evidence>
<name>A0A183GU87_HELPZ</name>
<feature type="transmembrane region" description="Helical" evidence="1">
    <location>
        <begin position="90"/>
        <end position="109"/>
    </location>
</feature>
<organism evidence="3 4">
    <name type="scientific">Heligmosomoides polygyrus</name>
    <name type="common">Parasitic roundworm</name>
    <dbReference type="NCBI Taxonomy" id="6339"/>
    <lineage>
        <taxon>Eukaryota</taxon>
        <taxon>Metazoa</taxon>
        <taxon>Ecdysozoa</taxon>
        <taxon>Nematoda</taxon>
        <taxon>Chromadorea</taxon>
        <taxon>Rhabditida</taxon>
        <taxon>Rhabditina</taxon>
        <taxon>Rhabditomorpha</taxon>
        <taxon>Strongyloidea</taxon>
        <taxon>Heligmosomidae</taxon>
        <taxon>Heligmosomoides</taxon>
    </lineage>
</organism>
<reference evidence="2 3" key="1">
    <citation type="submission" date="2018-11" db="EMBL/GenBank/DDBJ databases">
        <authorList>
            <consortium name="Pathogen Informatics"/>
        </authorList>
    </citation>
    <scope>NUCLEOTIDE SEQUENCE [LARGE SCALE GENOMIC DNA]</scope>
</reference>